<feature type="transmembrane region" description="Helical" evidence="1">
    <location>
        <begin position="277"/>
        <end position="297"/>
    </location>
</feature>
<accession>A0A318HBA9</accession>
<feature type="transmembrane region" description="Helical" evidence="1">
    <location>
        <begin position="309"/>
        <end position="329"/>
    </location>
</feature>
<gene>
    <name evidence="3" type="ORF">C7444_10390</name>
</gene>
<keyword evidence="1" id="KW-0812">Transmembrane</keyword>
<feature type="transmembrane region" description="Helical" evidence="1">
    <location>
        <begin position="135"/>
        <end position="156"/>
    </location>
</feature>
<feature type="transmembrane region" description="Helical" evidence="1">
    <location>
        <begin position="246"/>
        <end position="265"/>
    </location>
</feature>
<sequence length="348" mass="38930">MAAPQRWDEIDLLRGLACLSVVGFHFFWRGQSADWITPHAPAWLEAIARYGDMGVSLFFMISGFVISLSARHRTVRQFVASRVARLYPALWVAAPLTAATAWLAHDGRFTVEGSTLLLNLTMVPQYFGVDFVDGAYWSLAVELQFYLLVVIALALGLMQRVEWLVGGWLLLSIVDLLRPVWPLEFWLAVHWAPLFGAGMLACQIRREGPSLDRWLLYAACWILALLFAWRADTDAPGPAGHAHDPWIGLALLSGFFVLFIAIALDRWQLRASRLTRWAGLLTYPVYLLHQNIGYLAIEGLNRIGLDLVPAALLTTTAVGLLAVLVHRLVEQPLSLRLRRTLEGRRAAA</sequence>
<dbReference type="Proteomes" id="UP000247811">
    <property type="component" value="Unassembled WGS sequence"/>
</dbReference>
<feature type="transmembrane region" description="Helical" evidence="1">
    <location>
        <begin position="163"/>
        <end position="179"/>
    </location>
</feature>
<evidence type="ECO:0000313" key="3">
    <source>
        <dbReference type="EMBL" id="PXW97999.1"/>
    </source>
</evidence>
<name>A0A318HBA9_9BURK</name>
<dbReference type="GO" id="GO:0016020">
    <property type="term" value="C:membrane"/>
    <property type="evidence" value="ECO:0007669"/>
    <property type="project" value="TreeGrafter"/>
</dbReference>
<keyword evidence="4" id="KW-1185">Reference proteome</keyword>
<protein>
    <submittedName>
        <fullName evidence="3">Peptidoglycan/LPS O-acetylase OafA/YrhL</fullName>
    </submittedName>
</protein>
<feature type="transmembrane region" description="Helical" evidence="1">
    <location>
        <begin position="12"/>
        <end position="28"/>
    </location>
</feature>
<dbReference type="InterPro" id="IPR002656">
    <property type="entry name" value="Acyl_transf_3_dom"/>
</dbReference>
<dbReference type="GO" id="GO:0009103">
    <property type="term" value="P:lipopolysaccharide biosynthetic process"/>
    <property type="evidence" value="ECO:0007669"/>
    <property type="project" value="TreeGrafter"/>
</dbReference>
<dbReference type="AlphaFoldDB" id="A0A318HBA9"/>
<dbReference type="InterPro" id="IPR050879">
    <property type="entry name" value="Acyltransferase_3"/>
</dbReference>
<dbReference type="EMBL" id="QJJS01000003">
    <property type="protein sequence ID" value="PXW97999.1"/>
    <property type="molecule type" value="Genomic_DNA"/>
</dbReference>
<feature type="transmembrane region" description="Helical" evidence="1">
    <location>
        <begin position="214"/>
        <end position="231"/>
    </location>
</feature>
<evidence type="ECO:0000313" key="4">
    <source>
        <dbReference type="Proteomes" id="UP000247811"/>
    </source>
</evidence>
<keyword evidence="1" id="KW-1133">Transmembrane helix</keyword>
<reference evidence="3 4" key="1">
    <citation type="submission" date="2018-05" db="EMBL/GenBank/DDBJ databases">
        <title>Genomic Encyclopedia of Type Strains, Phase IV (KMG-IV): sequencing the most valuable type-strain genomes for metagenomic binning, comparative biology and taxonomic classification.</title>
        <authorList>
            <person name="Goeker M."/>
        </authorList>
    </citation>
    <scope>NUCLEOTIDE SEQUENCE [LARGE SCALE GENOMIC DNA]</scope>
    <source>
        <strain evidence="3 4">DSM 566</strain>
    </source>
</reference>
<dbReference type="PANTHER" id="PTHR23028:SF53">
    <property type="entry name" value="ACYL_TRANSF_3 DOMAIN-CONTAINING PROTEIN"/>
    <property type="match status" value="1"/>
</dbReference>
<evidence type="ECO:0000256" key="1">
    <source>
        <dbReference type="SAM" id="Phobius"/>
    </source>
</evidence>
<feature type="transmembrane region" description="Helical" evidence="1">
    <location>
        <begin position="185"/>
        <end position="202"/>
    </location>
</feature>
<feature type="domain" description="Acyltransferase 3" evidence="2">
    <location>
        <begin position="8"/>
        <end position="321"/>
    </location>
</feature>
<feature type="transmembrane region" description="Helical" evidence="1">
    <location>
        <begin position="86"/>
        <end position="104"/>
    </location>
</feature>
<organism evidence="3 4">
    <name type="scientific">Sphaerotilus hippei</name>
    <dbReference type="NCBI Taxonomy" id="744406"/>
    <lineage>
        <taxon>Bacteria</taxon>
        <taxon>Pseudomonadati</taxon>
        <taxon>Pseudomonadota</taxon>
        <taxon>Betaproteobacteria</taxon>
        <taxon>Burkholderiales</taxon>
        <taxon>Sphaerotilaceae</taxon>
        <taxon>Sphaerotilus</taxon>
    </lineage>
</organism>
<dbReference type="GO" id="GO:0016747">
    <property type="term" value="F:acyltransferase activity, transferring groups other than amino-acyl groups"/>
    <property type="evidence" value="ECO:0007669"/>
    <property type="project" value="InterPro"/>
</dbReference>
<keyword evidence="1" id="KW-0472">Membrane</keyword>
<evidence type="ECO:0000259" key="2">
    <source>
        <dbReference type="Pfam" id="PF01757"/>
    </source>
</evidence>
<dbReference type="RefSeq" id="WP_110399577.1">
    <property type="nucleotide sequence ID" value="NZ_QJJS01000003.1"/>
</dbReference>
<proteinExistence type="predicted"/>
<dbReference type="OrthoDB" id="9814807at2"/>
<feature type="transmembrane region" description="Helical" evidence="1">
    <location>
        <begin position="48"/>
        <end position="66"/>
    </location>
</feature>
<dbReference type="PANTHER" id="PTHR23028">
    <property type="entry name" value="ACETYLTRANSFERASE"/>
    <property type="match status" value="1"/>
</dbReference>
<comment type="caution">
    <text evidence="3">The sequence shown here is derived from an EMBL/GenBank/DDBJ whole genome shotgun (WGS) entry which is preliminary data.</text>
</comment>
<dbReference type="Pfam" id="PF01757">
    <property type="entry name" value="Acyl_transf_3"/>
    <property type="match status" value="1"/>
</dbReference>